<dbReference type="Proteomes" id="UP000000788">
    <property type="component" value="Chromosome"/>
</dbReference>
<protein>
    <submittedName>
        <fullName evidence="3">Uncharacterized protein</fullName>
    </submittedName>
</protein>
<dbReference type="STRING" id="93059.P9211_02601"/>
<dbReference type="OrthoDB" id="560959at2"/>
<proteinExistence type="predicted"/>
<dbReference type="eggNOG" id="COG3064">
    <property type="taxonomic scope" value="Bacteria"/>
</dbReference>
<dbReference type="KEGG" id="pmj:P9211_02601"/>
<keyword evidence="2" id="KW-0812">Transmembrane</keyword>
<dbReference type="InterPro" id="IPR010004">
    <property type="entry name" value="Uncharacterised_Ycf66"/>
</dbReference>
<evidence type="ECO:0000313" key="3">
    <source>
        <dbReference type="EMBL" id="ABX08191.1"/>
    </source>
</evidence>
<keyword evidence="4" id="KW-1185">Reference proteome</keyword>
<dbReference type="HOGENOM" id="CLU_088954_1_0_3"/>
<feature type="compositionally biased region" description="Polar residues" evidence="1">
    <location>
        <begin position="155"/>
        <end position="182"/>
    </location>
</feature>
<feature type="transmembrane region" description="Helical" evidence="2">
    <location>
        <begin position="54"/>
        <end position="73"/>
    </location>
</feature>
<feature type="transmembrane region" description="Helical" evidence="2">
    <location>
        <begin position="32"/>
        <end position="48"/>
    </location>
</feature>
<name>A9BDK5_PROM4</name>
<reference evidence="3 4" key="1">
    <citation type="journal article" date="2007" name="PLoS Genet.">
        <title>Patterns and implications of gene gain and loss in the evolution of Prochlorococcus.</title>
        <authorList>
            <person name="Kettler G.C."/>
            <person name="Martiny A.C."/>
            <person name="Huang K."/>
            <person name="Zucker J."/>
            <person name="Coleman M.L."/>
            <person name="Rodrigue S."/>
            <person name="Chen F."/>
            <person name="Lapidus A."/>
            <person name="Ferriera S."/>
            <person name="Johnson J."/>
            <person name="Steglich C."/>
            <person name="Church G.M."/>
            <person name="Richardson P."/>
            <person name="Chisholm S.W."/>
        </authorList>
    </citation>
    <scope>NUCLEOTIDE SEQUENCE [LARGE SCALE GENOMIC DNA]</scope>
    <source>
        <strain evidence="4">MIT 9211</strain>
    </source>
</reference>
<organism evidence="3 4">
    <name type="scientific">Prochlorococcus marinus (strain MIT 9211)</name>
    <dbReference type="NCBI Taxonomy" id="93059"/>
    <lineage>
        <taxon>Bacteria</taxon>
        <taxon>Bacillati</taxon>
        <taxon>Cyanobacteriota</taxon>
        <taxon>Cyanophyceae</taxon>
        <taxon>Synechococcales</taxon>
        <taxon>Prochlorococcaceae</taxon>
        <taxon>Prochlorococcus</taxon>
    </lineage>
</organism>
<feature type="region of interest" description="Disordered" evidence="1">
    <location>
        <begin position="134"/>
        <end position="182"/>
    </location>
</feature>
<evidence type="ECO:0000256" key="2">
    <source>
        <dbReference type="SAM" id="Phobius"/>
    </source>
</evidence>
<keyword evidence="2" id="KW-1133">Transmembrane helix</keyword>
<keyword evidence="2" id="KW-0472">Membrane</keyword>
<dbReference type="Pfam" id="PF07444">
    <property type="entry name" value="Ycf66_N"/>
    <property type="match status" value="1"/>
</dbReference>
<dbReference type="EMBL" id="CP000878">
    <property type="protein sequence ID" value="ABX08191.1"/>
    <property type="molecule type" value="Genomic_DNA"/>
</dbReference>
<evidence type="ECO:0000256" key="1">
    <source>
        <dbReference type="SAM" id="MobiDB-lite"/>
    </source>
</evidence>
<accession>A9BDK5</accession>
<dbReference type="AlphaFoldDB" id="A9BDK5"/>
<gene>
    <name evidence="3" type="ordered locus">P9211_02601</name>
</gene>
<evidence type="ECO:0000313" key="4">
    <source>
        <dbReference type="Proteomes" id="UP000000788"/>
    </source>
</evidence>
<feature type="transmembrane region" description="Helical" evidence="2">
    <location>
        <begin position="6"/>
        <end position="25"/>
    </location>
</feature>
<sequence length="182" mass="20455">MLAVFIGDLSVLVGFVILILPLVLTELSRARDSLWGALVIILGLILITENDRFTGTPMLAVLLGALIISRLLLEVSNNRWQQLSPEEKIALKSFQKWNISIRQLFLIFAKLWSICLELIKALLPKKQTNSTVKKWIRPDPSAESKTLTPKEFFSDETSPSDLKTDPDQNSSLKKSNFTSEDS</sequence>
<dbReference type="RefSeq" id="WP_012194816.1">
    <property type="nucleotide sequence ID" value="NC_009976.1"/>
</dbReference>